<sequence length="252" mass="29036">MRKILGCIRKAVEDFNMIQNGDTIGVGVSGGKDSIVLLYALKLFQNFSPVKYKLKAISLTLGFDNFDLTPIKEFCEKIEVEHIIRPTEIGKIVFEERKEKNPCSLCARFKRAILHETCQLNSIDKLALGHHKDDAIETLLLSMFYEGRISTFSPVTYLSRRDLTMIRPMIYVEEREIKGAVKRHNLPTVKSPCPADGNTKREYMKNLLKKIYKDIPRANDSLLTALMNIKQLNIWDKNKYKKQLSERTDAHE</sequence>
<dbReference type="EMBL" id="FRAJ01000021">
    <property type="protein sequence ID" value="SHK48715.1"/>
    <property type="molecule type" value="Genomic_DNA"/>
</dbReference>
<name>A0A1M6SVI2_9FIRM</name>
<proteinExistence type="predicted"/>
<dbReference type="GO" id="GO:0016740">
    <property type="term" value="F:transferase activity"/>
    <property type="evidence" value="ECO:0007669"/>
    <property type="project" value="UniProtKB-KW"/>
</dbReference>
<dbReference type="AlphaFoldDB" id="A0A1M6SVI2"/>
<dbReference type="GO" id="GO:0008033">
    <property type="term" value="P:tRNA processing"/>
    <property type="evidence" value="ECO:0007669"/>
    <property type="project" value="InterPro"/>
</dbReference>
<protein>
    <submittedName>
        <fullName evidence="3">tRNA(Ile)-lysidine synthase TilS/MesJ</fullName>
    </submittedName>
</protein>
<gene>
    <name evidence="3" type="ORF">SAMN02745883_02159</name>
</gene>
<dbReference type="SUPFAM" id="SSF52402">
    <property type="entry name" value="Adenine nucleotide alpha hydrolases-like"/>
    <property type="match status" value="1"/>
</dbReference>
<dbReference type="Proteomes" id="UP000184082">
    <property type="component" value="Unassembled WGS sequence"/>
</dbReference>
<organism evidence="3 4">
    <name type="scientific">Caminicella sporogenes DSM 14501</name>
    <dbReference type="NCBI Taxonomy" id="1121266"/>
    <lineage>
        <taxon>Bacteria</taxon>
        <taxon>Bacillati</taxon>
        <taxon>Bacillota</taxon>
        <taxon>Clostridia</taxon>
        <taxon>Peptostreptococcales</taxon>
        <taxon>Caminicellaceae</taxon>
        <taxon>Caminicella</taxon>
    </lineage>
</organism>
<dbReference type="InterPro" id="IPR014729">
    <property type="entry name" value="Rossmann-like_a/b/a_fold"/>
</dbReference>
<dbReference type="CDD" id="cd24138">
    <property type="entry name" value="TtcA-like"/>
    <property type="match status" value="1"/>
</dbReference>
<dbReference type="PANTHER" id="PTHR43686:SF1">
    <property type="entry name" value="AMINOTRAN_5 DOMAIN-CONTAINING PROTEIN"/>
    <property type="match status" value="1"/>
</dbReference>
<keyword evidence="4" id="KW-1185">Reference proteome</keyword>
<dbReference type="Pfam" id="PF01171">
    <property type="entry name" value="ATP_bind_3"/>
    <property type="match status" value="1"/>
</dbReference>
<dbReference type="STRING" id="1121266.SAMN02745883_02159"/>
<evidence type="ECO:0000313" key="3">
    <source>
        <dbReference type="EMBL" id="SHK48715.1"/>
    </source>
</evidence>
<keyword evidence="1" id="KW-0808">Transferase</keyword>
<dbReference type="InterPro" id="IPR035107">
    <property type="entry name" value="tRNA_thiolation_TtcA_Ctu1"/>
</dbReference>
<reference evidence="3 4" key="1">
    <citation type="submission" date="2016-11" db="EMBL/GenBank/DDBJ databases">
        <authorList>
            <person name="Jaros S."/>
            <person name="Januszkiewicz K."/>
            <person name="Wedrychowicz H."/>
        </authorList>
    </citation>
    <scope>NUCLEOTIDE SEQUENCE [LARGE SCALE GENOMIC DNA]</scope>
    <source>
        <strain evidence="3 4">DSM 14501</strain>
    </source>
</reference>
<dbReference type="PANTHER" id="PTHR43686">
    <property type="entry name" value="SULFURTRANSFERASE-RELATED"/>
    <property type="match status" value="1"/>
</dbReference>
<evidence type="ECO:0000259" key="2">
    <source>
        <dbReference type="Pfam" id="PF01171"/>
    </source>
</evidence>
<accession>A0A1M6SVI2</accession>
<dbReference type="InterPro" id="IPR011063">
    <property type="entry name" value="TilS/TtcA_N"/>
</dbReference>
<dbReference type="Gene3D" id="3.40.50.620">
    <property type="entry name" value="HUPs"/>
    <property type="match status" value="1"/>
</dbReference>
<dbReference type="RefSeq" id="WP_072968415.1">
    <property type="nucleotide sequence ID" value="NZ_FRAJ01000021.1"/>
</dbReference>
<evidence type="ECO:0000313" key="4">
    <source>
        <dbReference type="Proteomes" id="UP000184082"/>
    </source>
</evidence>
<evidence type="ECO:0000256" key="1">
    <source>
        <dbReference type="ARBA" id="ARBA00022679"/>
    </source>
</evidence>
<feature type="domain" description="tRNA(Ile)-lysidine/2-thiocytidine synthase N-terminal" evidence="2">
    <location>
        <begin position="24"/>
        <end position="208"/>
    </location>
</feature>
<dbReference type="PIRSF" id="PIRSF004976">
    <property type="entry name" value="ATPase_YdaO"/>
    <property type="match status" value="1"/>
</dbReference>